<dbReference type="Gene3D" id="2.60.40.10">
    <property type="entry name" value="Immunoglobulins"/>
    <property type="match status" value="1"/>
</dbReference>
<dbReference type="NCBIfam" id="NF003811">
    <property type="entry name" value="PRK05402.1"/>
    <property type="match status" value="1"/>
</dbReference>
<dbReference type="InterPro" id="IPR006048">
    <property type="entry name" value="A-amylase/branching_C"/>
</dbReference>
<evidence type="ECO:0000256" key="2">
    <source>
        <dbReference type="ARBA" id="ARBA00002953"/>
    </source>
</evidence>
<keyword evidence="8" id="KW-0136">Cellulose degradation</keyword>
<feature type="active site" description="Nucleophile" evidence="11 12">
    <location>
        <position position="292"/>
    </location>
</feature>
<feature type="active site" description="Proton donor" evidence="11 12">
    <location>
        <position position="343"/>
    </location>
</feature>
<dbReference type="InterPro" id="IPR006047">
    <property type="entry name" value="GH13_cat_dom"/>
</dbReference>
<dbReference type="PANTHER" id="PTHR43651:SF3">
    <property type="entry name" value="1,4-ALPHA-GLUCAN-BRANCHING ENZYME"/>
    <property type="match status" value="1"/>
</dbReference>
<evidence type="ECO:0000259" key="13">
    <source>
        <dbReference type="SMART" id="SM00642"/>
    </source>
</evidence>
<dbReference type="RefSeq" id="WP_212819973.1">
    <property type="nucleotide sequence ID" value="NZ_AP023415.1"/>
</dbReference>
<dbReference type="CDD" id="cd02855">
    <property type="entry name" value="E_set_GBE_prok_N"/>
    <property type="match status" value="1"/>
</dbReference>
<dbReference type="InterPro" id="IPR013780">
    <property type="entry name" value="Glyco_hydro_b"/>
</dbReference>
<dbReference type="InterPro" id="IPR004193">
    <property type="entry name" value="Glyco_hydro_13_N"/>
</dbReference>
<dbReference type="GO" id="GO:0030245">
    <property type="term" value="P:cellulose catabolic process"/>
    <property type="evidence" value="ECO:0007669"/>
    <property type="project" value="UniProtKB-KW"/>
</dbReference>
<dbReference type="UniPathway" id="UPA00164"/>
<dbReference type="AlphaFoldDB" id="A0A810PQC7"/>
<evidence type="ECO:0000256" key="8">
    <source>
        <dbReference type="ARBA" id="ARBA00023001"/>
    </source>
</evidence>
<accession>A0A810PQC7</accession>
<comment type="similarity">
    <text evidence="4 11">Belongs to the glycosyl hydrolase 13 family. GlgB subfamily.</text>
</comment>
<keyword evidence="10 11" id="KW-0119">Carbohydrate metabolism</keyword>
<dbReference type="SUPFAM" id="SSF51011">
    <property type="entry name" value="Glycosyl hydrolase domain"/>
    <property type="match status" value="1"/>
</dbReference>
<dbReference type="Pfam" id="PF00128">
    <property type="entry name" value="Alpha-amylase"/>
    <property type="match status" value="1"/>
</dbReference>
<gene>
    <name evidence="11 14" type="primary">glgB</name>
    <name evidence="14" type="ORF">MM35RIKEN_11010</name>
</gene>
<dbReference type="EMBL" id="AP023415">
    <property type="protein sequence ID" value="BCK78909.1"/>
    <property type="molecule type" value="Genomic_DNA"/>
</dbReference>
<evidence type="ECO:0000256" key="4">
    <source>
        <dbReference type="ARBA" id="ARBA00009000"/>
    </source>
</evidence>
<dbReference type="GO" id="GO:0004553">
    <property type="term" value="F:hydrolase activity, hydrolyzing O-glycosyl compounds"/>
    <property type="evidence" value="ECO:0007669"/>
    <property type="project" value="InterPro"/>
</dbReference>
<dbReference type="GO" id="GO:0003844">
    <property type="term" value="F:1,4-alpha-glucan branching enzyme activity"/>
    <property type="evidence" value="ECO:0007669"/>
    <property type="project" value="UniProtKB-UniRule"/>
</dbReference>
<evidence type="ECO:0000313" key="14">
    <source>
        <dbReference type="EMBL" id="BCK78909.1"/>
    </source>
</evidence>
<keyword evidence="8" id="KW-0624">Polysaccharide degradation</keyword>
<dbReference type="Pfam" id="PF02922">
    <property type="entry name" value="CBM_48"/>
    <property type="match status" value="1"/>
</dbReference>
<dbReference type="KEGG" id="vfa:MM35RIKEN_11010"/>
<keyword evidence="6 11" id="KW-0328">Glycosyltransferase</keyword>
<dbReference type="GO" id="GO:0005978">
    <property type="term" value="P:glycogen biosynthetic process"/>
    <property type="evidence" value="ECO:0007669"/>
    <property type="project" value="UniProtKB-UniRule"/>
</dbReference>
<dbReference type="FunFam" id="3.20.20.80:FF:000003">
    <property type="entry name" value="1,4-alpha-glucan branching enzyme GlgB"/>
    <property type="match status" value="1"/>
</dbReference>
<evidence type="ECO:0000256" key="11">
    <source>
        <dbReference type="HAMAP-Rule" id="MF_00685"/>
    </source>
</evidence>
<dbReference type="NCBIfam" id="NF008967">
    <property type="entry name" value="PRK12313.1"/>
    <property type="match status" value="1"/>
</dbReference>
<dbReference type="InterPro" id="IPR017853">
    <property type="entry name" value="GH"/>
</dbReference>
<comment type="subunit">
    <text evidence="11">Monomer.</text>
</comment>
<comment type="pathway">
    <text evidence="3 11">Glycan biosynthesis; glycogen biosynthesis.</text>
</comment>
<evidence type="ECO:0000256" key="7">
    <source>
        <dbReference type="ARBA" id="ARBA00022679"/>
    </source>
</evidence>
<keyword evidence="15" id="KW-1185">Reference proteome</keyword>
<dbReference type="Gene3D" id="2.60.40.1180">
    <property type="entry name" value="Golgi alpha-mannosidase II"/>
    <property type="match status" value="1"/>
</dbReference>
<dbReference type="PANTHER" id="PTHR43651">
    <property type="entry name" value="1,4-ALPHA-GLUCAN-BRANCHING ENZYME"/>
    <property type="match status" value="1"/>
</dbReference>
<evidence type="ECO:0000256" key="9">
    <source>
        <dbReference type="ARBA" id="ARBA00023056"/>
    </source>
</evidence>
<organism evidence="14 15">
    <name type="scientific">Vescimonas fastidiosa</name>
    <dbReference type="NCBI Taxonomy" id="2714353"/>
    <lineage>
        <taxon>Bacteria</taxon>
        <taxon>Bacillati</taxon>
        <taxon>Bacillota</taxon>
        <taxon>Clostridia</taxon>
        <taxon>Eubacteriales</taxon>
        <taxon>Oscillospiraceae</taxon>
        <taxon>Vescimonas</taxon>
    </lineage>
</organism>
<dbReference type="PIRSF" id="PIRSF000463">
    <property type="entry name" value="GlgB"/>
    <property type="match status" value="1"/>
</dbReference>
<keyword evidence="9 11" id="KW-0320">Glycogen biosynthesis</keyword>
<dbReference type="InterPro" id="IPR044143">
    <property type="entry name" value="GlgB_N_E_set_prok"/>
</dbReference>
<comment type="catalytic activity">
    <reaction evidence="1 11">
        <text>Transfers a segment of a (1-&gt;4)-alpha-D-glucan chain to a primary hydroxy group in a similar glucan chain.</text>
        <dbReference type="EC" id="2.4.1.18"/>
    </reaction>
</comment>
<dbReference type="SMART" id="SM00642">
    <property type="entry name" value="Aamy"/>
    <property type="match status" value="1"/>
</dbReference>
<dbReference type="Gene3D" id="3.20.20.80">
    <property type="entry name" value="Glycosidases"/>
    <property type="match status" value="1"/>
</dbReference>
<dbReference type="InterPro" id="IPR037439">
    <property type="entry name" value="Branching_enzy"/>
</dbReference>
<dbReference type="SUPFAM" id="SSF51445">
    <property type="entry name" value="(Trans)glycosidases"/>
    <property type="match status" value="1"/>
</dbReference>
<dbReference type="Pfam" id="PF02806">
    <property type="entry name" value="Alpha-amylase_C"/>
    <property type="match status" value="1"/>
</dbReference>
<sequence>MDRAAFFGGTWCAAADWFGAHPVEKGYRFRLWAPHARSVSLAGDFSGWEPMEMTCRDGVWECVAEEAKAYDSYKFCLTQADGKRVWKADPYAFHTATRPQTDSKLAPLDYVWQDGAWQRSLAEKPLLERPLNIYEVHLGSWRRYADGSPFDYRKLADELAEYVSDMGYTAVELMPVTEYPLDASWGYQCTGYFAPTSRYGTPRDFKYLVDRLHRAGLAVFLDWVPAHFCKDEQGLYRFDGTCLYEYDDPLKWEHDGWGTRVFDYGRGEVRSFLLSSALWWLREYHMDGLRVDAVASMLYLDYGRTHWRRNKNGGRENLEAVAFLQLLNAAVHREKPGALMIAEESTAWPHVTGPEGLGFDLKWNMGWMNDLCHYLKMDPYFRQYHHKDVTFSLVYAFSERFVLPISHDEVVHMKGSLRGKMPGDEAMQLAGVKSFLAYMLAHPGCKLLFMGGELPQWKEWDFAGELDWSVLQDAAVSAAHGCIRALNRFYKNNPPLWENDTDWDGFSWLVPDDSSNNILVFLRRDRKGRELICAVNFSPVAREEYRFGVPKRAEYREVFNTDDVRWGGSGIVNEKPIPVEASPSHGRETSIRVRIPPLGAVYLQGRGAFKQKKGADHP</sequence>
<evidence type="ECO:0000313" key="15">
    <source>
        <dbReference type="Proteomes" id="UP000681343"/>
    </source>
</evidence>
<dbReference type="SUPFAM" id="SSF81296">
    <property type="entry name" value="E set domains"/>
    <property type="match status" value="1"/>
</dbReference>
<name>A0A810PQC7_9FIRM</name>
<evidence type="ECO:0000256" key="10">
    <source>
        <dbReference type="ARBA" id="ARBA00023277"/>
    </source>
</evidence>
<protein>
    <recommendedName>
        <fullName evidence="11">1,4-alpha-glucan branching enzyme GlgB</fullName>
        <ecNumber evidence="11">2.4.1.18</ecNumber>
    </recommendedName>
    <alternativeName>
        <fullName evidence="11">1,4-alpha-D-glucan:1,4-alpha-D-glucan 6-glucosyl-transferase</fullName>
    </alternativeName>
    <alternativeName>
        <fullName evidence="11">Alpha-(1-&gt;4)-glucan branching enzyme</fullName>
    </alternativeName>
    <alternativeName>
        <fullName evidence="11">Glycogen branching enzyme</fullName>
        <shortName evidence="11">BE</shortName>
    </alternativeName>
</protein>
<evidence type="ECO:0000256" key="3">
    <source>
        <dbReference type="ARBA" id="ARBA00004964"/>
    </source>
</evidence>
<dbReference type="NCBIfam" id="TIGR01515">
    <property type="entry name" value="branching_enzym"/>
    <property type="match status" value="1"/>
</dbReference>
<evidence type="ECO:0000256" key="12">
    <source>
        <dbReference type="PIRSR" id="PIRSR000463-1"/>
    </source>
</evidence>
<reference evidence="14" key="1">
    <citation type="submission" date="2020-09" db="EMBL/GenBank/DDBJ databases">
        <title>New species isolated from human feces.</title>
        <authorList>
            <person name="Kitahara M."/>
            <person name="Shigeno Y."/>
            <person name="Shime M."/>
            <person name="Matsumoto Y."/>
            <person name="Nakamura S."/>
            <person name="Motooka D."/>
            <person name="Fukuoka S."/>
            <person name="Nishikawa H."/>
            <person name="Benno Y."/>
        </authorList>
    </citation>
    <scope>NUCLEOTIDE SEQUENCE</scope>
    <source>
        <strain evidence="14">MM35</strain>
    </source>
</reference>
<evidence type="ECO:0000256" key="6">
    <source>
        <dbReference type="ARBA" id="ARBA00022676"/>
    </source>
</evidence>
<dbReference type="InterPro" id="IPR006407">
    <property type="entry name" value="GlgB"/>
</dbReference>
<comment type="function">
    <text evidence="2 11">Catalyzes the formation of the alpha-1,6-glucosidic linkages in glycogen by scission of a 1,4-alpha-linked oligosaccharide from growing alpha-1,4-glucan chains and the subsequent attachment of the oligosaccharide to the alpha-1,6 position.</text>
</comment>
<dbReference type="FunFam" id="2.60.40.1180:FF:000002">
    <property type="entry name" value="1,4-alpha-glucan branching enzyme GlgB"/>
    <property type="match status" value="1"/>
</dbReference>
<dbReference type="CDD" id="cd11322">
    <property type="entry name" value="AmyAc_Glg_BE"/>
    <property type="match status" value="1"/>
</dbReference>
<proteinExistence type="inferred from homology"/>
<dbReference type="EC" id="2.4.1.18" evidence="11"/>
<dbReference type="InterPro" id="IPR013783">
    <property type="entry name" value="Ig-like_fold"/>
</dbReference>
<dbReference type="GO" id="GO:0005829">
    <property type="term" value="C:cytosol"/>
    <property type="evidence" value="ECO:0007669"/>
    <property type="project" value="TreeGrafter"/>
</dbReference>
<dbReference type="InterPro" id="IPR014756">
    <property type="entry name" value="Ig_E-set"/>
</dbReference>
<dbReference type="Proteomes" id="UP000681343">
    <property type="component" value="Chromosome"/>
</dbReference>
<feature type="domain" description="Glycosyl hydrolase family 13 catalytic" evidence="13">
    <location>
        <begin position="135"/>
        <end position="480"/>
    </location>
</feature>
<dbReference type="HAMAP" id="MF_00685">
    <property type="entry name" value="GlgB"/>
    <property type="match status" value="1"/>
</dbReference>
<dbReference type="GO" id="GO:0043169">
    <property type="term" value="F:cation binding"/>
    <property type="evidence" value="ECO:0007669"/>
    <property type="project" value="InterPro"/>
</dbReference>
<evidence type="ECO:0000256" key="5">
    <source>
        <dbReference type="ARBA" id="ARBA00022600"/>
    </source>
</evidence>
<evidence type="ECO:0000256" key="1">
    <source>
        <dbReference type="ARBA" id="ARBA00000826"/>
    </source>
</evidence>
<keyword evidence="7 11" id="KW-0808">Transferase</keyword>
<keyword evidence="5 11" id="KW-0321">Glycogen metabolism</keyword>